<name>A0A2A3Z077_BREAU</name>
<dbReference type="GO" id="GO:0016740">
    <property type="term" value="F:transferase activity"/>
    <property type="evidence" value="ECO:0007669"/>
    <property type="project" value="UniProtKB-KW"/>
</dbReference>
<keyword evidence="2" id="KW-0808">Transferase</keyword>
<dbReference type="Gene3D" id="3.30.200.20">
    <property type="entry name" value="Phosphorylase Kinase, domain 1"/>
    <property type="match status" value="1"/>
</dbReference>
<dbReference type="AlphaFoldDB" id="A0A2A3Z077"/>
<dbReference type="Pfam" id="PF01636">
    <property type="entry name" value="APH"/>
    <property type="match status" value="1"/>
</dbReference>
<comment type="caution">
    <text evidence="2">The sequence shown here is derived from an EMBL/GenBank/DDBJ whole genome shotgun (WGS) entry which is preliminary data.</text>
</comment>
<protein>
    <submittedName>
        <fullName evidence="2">Aminoglycoside phosphotransferase</fullName>
    </submittedName>
</protein>
<reference evidence="4 7" key="2">
    <citation type="submission" date="2018-10" db="EMBL/GenBank/DDBJ databases">
        <title>Brevibacterium genomes from Austrain hard cheese rinds.</title>
        <authorList>
            <person name="Anast J.M."/>
            <person name="Dzieciol M."/>
            <person name="Schultz D.L."/>
            <person name="Mann E."/>
            <person name="Wagner M."/>
            <person name="Schmitz-Esser S."/>
        </authorList>
    </citation>
    <scope>NUCLEOTIDE SEQUENCE [LARGE SCALE GENOMIC DNA]</scope>
    <source>
        <strain evidence="4 7">L261</strain>
    </source>
</reference>
<dbReference type="Gene3D" id="3.90.1200.10">
    <property type="match status" value="1"/>
</dbReference>
<reference evidence="5 6" key="1">
    <citation type="journal article" date="2017" name="Elife">
        <title>Extensive horizontal gene transfer in cheese-associated bacteria.</title>
        <authorList>
            <person name="Bonham K.S."/>
            <person name="Wolfe B.E."/>
            <person name="Dutton R.J."/>
        </authorList>
    </citation>
    <scope>NUCLEOTIDE SEQUENCE [LARGE SCALE GENOMIC DNA]</scope>
    <source>
        <strain evidence="3 6">900_6</strain>
        <strain evidence="2 5">947_7</strain>
    </source>
</reference>
<sequence length="299" mass="33084">MQTDRSEANGIRDLAQAHGLDIDPETIAVNELGLDFQVAIAEAVAGQSWVLRIPRRPDVTDRAAVEGRFLRDVAPHLSVAVPDWQIHTADLIAYPLLPGTPGLTIDEQGQPHWHFDVESADYAQSLADFLAELHSIDPALVRSSGIDEFSPAEVRQRKRDDIARVVAEFEVAPSLRERWAAWLDDDAYWPDFTTVTHGEVYPAHQLMDGPRNLSILDWTTAAIGDPARDFMFHHASVSAGSFDATLKRYVDKGGRVWPKFAEHCGELFSTSPVELGLYALQTGDSDHMEAARAQLNPGE</sequence>
<dbReference type="CDD" id="cd05152">
    <property type="entry name" value="MPH2"/>
    <property type="match status" value="1"/>
</dbReference>
<evidence type="ECO:0000313" key="7">
    <source>
        <dbReference type="Proteomes" id="UP000297736"/>
    </source>
</evidence>
<evidence type="ECO:0000313" key="3">
    <source>
        <dbReference type="EMBL" id="PCC49160.1"/>
    </source>
</evidence>
<dbReference type="EMBL" id="NRGP01000038">
    <property type="protein sequence ID" value="PCC44931.1"/>
    <property type="molecule type" value="Genomic_DNA"/>
</dbReference>
<feature type="domain" description="Aminoglycoside phosphotransferase" evidence="1">
    <location>
        <begin position="30"/>
        <end position="262"/>
    </location>
</feature>
<evidence type="ECO:0000313" key="5">
    <source>
        <dbReference type="Proteomes" id="UP000217564"/>
    </source>
</evidence>
<evidence type="ECO:0000313" key="2">
    <source>
        <dbReference type="EMBL" id="PCC44931.1"/>
    </source>
</evidence>
<dbReference type="EMBL" id="RHFF01000028">
    <property type="protein sequence ID" value="TGD36590.1"/>
    <property type="molecule type" value="Genomic_DNA"/>
</dbReference>
<dbReference type="SUPFAM" id="SSF56112">
    <property type="entry name" value="Protein kinase-like (PK-like)"/>
    <property type="match status" value="1"/>
</dbReference>
<evidence type="ECO:0000313" key="4">
    <source>
        <dbReference type="EMBL" id="TGD36590.1"/>
    </source>
</evidence>
<accession>A0A2A3Z077</accession>
<proteinExistence type="predicted"/>
<dbReference type="Proteomes" id="UP000217564">
    <property type="component" value="Unassembled WGS sequence"/>
</dbReference>
<dbReference type="EMBL" id="NRGO01000016">
    <property type="protein sequence ID" value="PCC49160.1"/>
    <property type="molecule type" value="Genomic_DNA"/>
</dbReference>
<dbReference type="RefSeq" id="WP_096160870.1">
    <property type="nucleotide sequence ID" value="NZ_JABUXY010000008.1"/>
</dbReference>
<dbReference type="Proteomes" id="UP000217720">
    <property type="component" value="Unassembled WGS sequence"/>
</dbReference>
<dbReference type="InterPro" id="IPR002575">
    <property type="entry name" value="Aminoglycoside_PTrfase"/>
</dbReference>
<dbReference type="InterPro" id="IPR011009">
    <property type="entry name" value="Kinase-like_dom_sf"/>
</dbReference>
<evidence type="ECO:0000259" key="1">
    <source>
        <dbReference type="Pfam" id="PF01636"/>
    </source>
</evidence>
<organism evidence="2 5">
    <name type="scientific">Brevibacterium aurantiacum</name>
    <dbReference type="NCBI Taxonomy" id="273384"/>
    <lineage>
        <taxon>Bacteria</taxon>
        <taxon>Bacillati</taxon>
        <taxon>Actinomycetota</taxon>
        <taxon>Actinomycetes</taxon>
        <taxon>Micrococcales</taxon>
        <taxon>Brevibacteriaceae</taxon>
        <taxon>Brevibacterium</taxon>
    </lineage>
</organism>
<evidence type="ECO:0000313" key="6">
    <source>
        <dbReference type="Proteomes" id="UP000217720"/>
    </source>
</evidence>
<dbReference type="Proteomes" id="UP000297736">
    <property type="component" value="Unassembled WGS sequence"/>
</dbReference>
<gene>
    <name evidence="3" type="ORF">CIK62_13715</name>
    <name evidence="2" type="ORF">CIK64_18345</name>
    <name evidence="4" type="ORF">EB834_19195</name>
</gene>